<dbReference type="EMBL" id="JAWXYC010000004">
    <property type="protein sequence ID" value="MDX5952987.1"/>
    <property type="molecule type" value="Genomic_DNA"/>
</dbReference>
<keyword evidence="6" id="KW-1185">Reference proteome</keyword>
<sequence>MAVRAGWSVIATLSLGLAAGPVLAQGAPGTETTPPADPIPNTDTVPPPDTAPRSGPSIGAWVDNDLFGGGTDRYYTNGVQFYYVSGERPTYGNIDWLANLVPWIGEHGVRRYGIAFGQNMYTPSDITKPIPDPTDRPYAGWLYGRLSVISEETRQVDRIDLDLGMVGPASLAEQTQKAVHRIVPGARWPEGWDYQLKNEPGIILSYEHVWRAERPARIGPFEADISPHVAGSVGNILTFGGAGVTMRLGGNMAPPVGALILRPTASIPYQDSVAAGEPRPPFSWYVYAGAEGRAVARNIFLDGNSFRDSRSVDKHNFIAAFQLGVALRYGAFGISYAQNFLSPEFEGQKSYTNYGSIRASYRF</sequence>
<protein>
    <submittedName>
        <fullName evidence="4">Lipid A deacylase LpxR family protein</fullName>
    </submittedName>
</protein>
<feature type="chain" id="PRO_5030012695" evidence="2">
    <location>
        <begin position="25"/>
        <end position="363"/>
    </location>
</feature>
<organism evidence="4 5">
    <name type="scientific">Azospirillum brasilense</name>
    <dbReference type="NCBI Taxonomy" id="192"/>
    <lineage>
        <taxon>Bacteria</taxon>
        <taxon>Pseudomonadati</taxon>
        <taxon>Pseudomonadota</taxon>
        <taxon>Alphaproteobacteria</taxon>
        <taxon>Rhodospirillales</taxon>
        <taxon>Azospirillaceae</taxon>
        <taxon>Azospirillum</taxon>
    </lineage>
</organism>
<evidence type="ECO:0000256" key="1">
    <source>
        <dbReference type="SAM" id="MobiDB-lite"/>
    </source>
</evidence>
<dbReference type="GeneID" id="56450186"/>
<dbReference type="AlphaFoldDB" id="A0A0P0EQU0"/>
<dbReference type="Proteomes" id="UP001277471">
    <property type="component" value="Unassembled WGS sequence"/>
</dbReference>
<dbReference type="Proteomes" id="UP000298774">
    <property type="component" value="Chromosome"/>
</dbReference>
<accession>A0A0P0EQU0</accession>
<reference evidence="3 6" key="2">
    <citation type="submission" date="2023-11" db="EMBL/GenBank/DDBJ databases">
        <title>MicrobeMod: A computational toolkit for identifying prokaryotic methylation and restriction-modification with nanopore sequencing.</title>
        <authorList>
            <person name="Crits-Christoph A."/>
            <person name="Kang S.C."/>
            <person name="Lee H."/>
            <person name="Ostrov N."/>
        </authorList>
    </citation>
    <scope>NUCLEOTIDE SEQUENCE [LARGE SCALE GENOMIC DNA]</scope>
    <source>
        <strain evidence="3 6">ATCC 29145</strain>
    </source>
</reference>
<evidence type="ECO:0000313" key="5">
    <source>
        <dbReference type="Proteomes" id="UP000298774"/>
    </source>
</evidence>
<evidence type="ECO:0000256" key="2">
    <source>
        <dbReference type="SAM" id="SignalP"/>
    </source>
</evidence>
<proteinExistence type="predicted"/>
<name>A0A0P0EQU0_AZOBR</name>
<evidence type="ECO:0000313" key="6">
    <source>
        <dbReference type="Proteomes" id="UP001277471"/>
    </source>
</evidence>
<reference evidence="4 5" key="1">
    <citation type="submission" date="2018-09" db="EMBL/GenBank/DDBJ databases">
        <title>Whole genome based analysis of evolution and adaptive divergence in Indian and Brazilian strains of Azospirillum brasilense.</title>
        <authorList>
            <person name="Singh C."/>
            <person name="Tripathi A.K."/>
        </authorList>
    </citation>
    <scope>NUCLEOTIDE SEQUENCE [LARGE SCALE GENOMIC DNA]</scope>
    <source>
        <strain evidence="4 5">MTCC4038</strain>
    </source>
</reference>
<dbReference type="KEGG" id="abf:AMK58_02455"/>
<evidence type="ECO:0000313" key="4">
    <source>
        <dbReference type="EMBL" id="QCO09435.1"/>
    </source>
</evidence>
<dbReference type="RefSeq" id="WP_035675885.1">
    <property type="nucleotide sequence ID" value="NZ_CP012914.1"/>
</dbReference>
<keyword evidence="2" id="KW-0732">Signal</keyword>
<dbReference type="EMBL" id="CP032339">
    <property type="protein sequence ID" value="QCO09435.1"/>
    <property type="molecule type" value="Genomic_DNA"/>
</dbReference>
<feature type="region of interest" description="Disordered" evidence="1">
    <location>
        <begin position="26"/>
        <end position="58"/>
    </location>
</feature>
<feature type="signal peptide" evidence="2">
    <location>
        <begin position="1"/>
        <end position="24"/>
    </location>
</feature>
<dbReference type="InterPro" id="IPR018707">
    <property type="entry name" value="LpxR"/>
</dbReference>
<dbReference type="Gene3D" id="2.40.128.140">
    <property type="entry name" value="Outer membrane protein"/>
    <property type="match status" value="1"/>
</dbReference>
<dbReference type="Pfam" id="PF09982">
    <property type="entry name" value="LpxR"/>
    <property type="match status" value="1"/>
</dbReference>
<dbReference type="InterPro" id="IPR037107">
    <property type="entry name" value="Put_OMP_sf"/>
</dbReference>
<gene>
    <name evidence="4" type="ORF">D3868_10535</name>
    <name evidence="3" type="ORF">SIM66_17550</name>
</gene>
<evidence type="ECO:0000313" key="3">
    <source>
        <dbReference type="EMBL" id="MDX5952987.1"/>
    </source>
</evidence>